<dbReference type="Gene3D" id="3.10.450.40">
    <property type="match status" value="2"/>
</dbReference>
<keyword evidence="1" id="KW-0732">Signal</keyword>
<dbReference type="EMBL" id="JBHTNZ010000002">
    <property type="protein sequence ID" value="MFD1460248.1"/>
    <property type="molecule type" value="Genomic_DNA"/>
</dbReference>
<feature type="chain" id="PRO_5046991002" evidence="1">
    <location>
        <begin position="26"/>
        <end position="192"/>
    </location>
</feature>
<evidence type="ECO:0000313" key="4">
    <source>
        <dbReference type="Proteomes" id="UP001597340"/>
    </source>
</evidence>
<reference evidence="4" key="1">
    <citation type="journal article" date="2019" name="Int. J. Syst. Evol. Microbiol.">
        <title>The Global Catalogue of Microorganisms (GCM) 10K type strain sequencing project: providing services to taxonomists for standard genome sequencing and annotation.</title>
        <authorList>
            <consortium name="The Broad Institute Genomics Platform"/>
            <consortium name="The Broad Institute Genome Sequencing Center for Infectious Disease"/>
            <person name="Wu L."/>
            <person name="Ma J."/>
        </authorList>
    </citation>
    <scope>NUCLEOTIDE SEQUENCE [LARGE SCALE GENOMIC DNA]</scope>
    <source>
        <strain evidence="4">CCM 9147</strain>
    </source>
</reference>
<feature type="domain" description="PepSY" evidence="2">
    <location>
        <begin position="37"/>
        <end position="95"/>
    </location>
</feature>
<sequence length="192" mass="21060">MKRNYTLRVTAATVLLGVTVTGASANTVWAAKSTDLIGAATAANIAKKAVGNHAQVKDVELERENGRIYYEVELQQGNKDWDIDVDAYTGKTIRSHSELNDDSNDKSIFNKPSHVTITEKQAGQIALKNVPGTLLSAKLDKDDGRFVYDVKVLTDEGTVELEIHATSGAIVNMDEDFDDNHYDDDHNVSLRP</sequence>
<dbReference type="InterPro" id="IPR025711">
    <property type="entry name" value="PepSY"/>
</dbReference>
<keyword evidence="4" id="KW-1185">Reference proteome</keyword>
<dbReference type="RefSeq" id="WP_229526234.1">
    <property type="nucleotide sequence ID" value="NZ_JAFFQR010000112.1"/>
</dbReference>
<dbReference type="Pfam" id="PF03413">
    <property type="entry name" value="PepSY"/>
    <property type="match status" value="2"/>
</dbReference>
<dbReference type="Proteomes" id="UP001597340">
    <property type="component" value="Unassembled WGS sequence"/>
</dbReference>
<name>A0ABW4D916_9BACL</name>
<feature type="domain" description="PepSY" evidence="2">
    <location>
        <begin position="117"/>
        <end position="172"/>
    </location>
</feature>
<comment type="caution">
    <text evidence="3">The sequence shown here is derived from an EMBL/GenBank/DDBJ whole genome shotgun (WGS) entry which is preliminary data.</text>
</comment>
<evidence type="ECO:0000259" key="2">
    <source>
        <dbReference type="Pfam" id="PF03413"/>
    </source>
</evidence>
<gene>
    <name evidence="3" type="ORF">ACFQ5D_02040</name>
</gene>
<proteinExistence type="predicted"/>
<feature type="signal peptide" evidence="1">
    <location>
        <begin position="1"/>
        <end position="25"/>
    </location>
</feature>
<evidence type="ECO:0000256" key="1">
    <source>
        <dbReference type="SAM" id="SignalP"/>
    </source>
</evidence>
<protein>
    <submittedName>
        <fullName evidence="3">PepSY domain-containing protein</fullName>
    </submittedName>
</protein>
<evidence type="ECO:0000313" key="3">
    <source>
        <dbReference type="EMBL" id="MFD1460248.1"/>
    </source>
</evidence>
<organism evidence="3 4">
    <name type="scientific">Paenibacillus farraposensis</name>
    <dbReference type="NCBI Taxonomy" id="2807095"/>
    <lineage>
        <taxon>Bacteria</taxon>
        <taxon>Bacillati</taxon>
        <taxon>Bacillota</taxon>
        <taxon>Bacilli</taxon>
        <taxon>Bacillales</taxon>
        <taxon>Paenibacillaceae</taxon>
        <taxon>Paenibacillus</taxon>
    </lineage>
</organism>
<accession>A0ABW4D916</accession>